<dbReference type="Proteomes" id="UP001375240">
    <property type="component" value="Unassembled WGS sequence"/>
</dbReference>
<feature type="compositionally biased region" description="Polar residues" evidence="1">
    <location>
        <begin position="1"/>
        <end position="19"/>
    </location>
</feature>
<name>A0AAV9U213_9PEZI</name>
<evidence type="ECO:0000313" key="2">
    <source>
        <dbReference type="EMBL" id="KAK6334042.1"/>
    </source>
</evidence>
<keyword evidence="3" id="KW-1185">Reference proteome</keyword>
<dbReference type="AlphaFoldDB" id="A0AAV9U213"/>
<protein>
    <submittedName>
        <fullName evidence="2">Uncharacterized protein</fullName>
    </submittedName>
</protein>
<evidence type="ECO:0000256" key="1">
    <source>
        <dbReference type="SAM" id="MobiDB-lite"/>
    </source>
</evidence>
<reference evidence="2 3" key="1">
    <citation type="submission" date="2019-10" db="EMBL/GenBank/DDBJ databases">
        <authorList>
            <person name="Palmer J.M."/>
        </authorList>
    </citation>
    <scope>NUCLEOTIDE SEQUENCE [LARGE SCALE GENOMIC DNA]</scope>
    <source>
        <strain evidence="2 3">TWF696</strain>
    </source>
</reference>
<accession>A0AAV9U213</accession>
<organism evidence="2 3">
    <name type="scientific">Orbilia brochopaga</name>
    <dbReference type="NCBI Taxonomy" id="3140254"/>
    <lineage>
        <taxon>Eukaryota</taxon>
        <taxon>Fungi</taxon>
        <taxon>Dikarya</taxon>
        <taxon>Ascomycota</taxon>
        <taxon>Pezizomycotina</taxon>
        <taxon>Orbiliomycetes</taxon>
        <taxon>Orbiliales</taxon>
        <taxon>Orbiliaceae</taxon>
        <taxon>Orbilia</taxon>
    </lineage>
</organism>
<feature type="region of interest" description="Disordered" evidence="1">
    <location>
        <begin position="1"/>
        <end position="23"/>
    </location>
</feature>
<dbReference type="EMBL" id="JAVHNQ010000013">
    <property type="protein sequence ID" value="KAK6334042.1"/>
    <property type="molecule type" value="Genomic_DNA"/>
</dbReference>
<gene>
    <name evidence="2" type="ORF">TWF696_002546</name>
</gene>
<sequence>MSDFTTTTKLSGPDNQAQKAEQEQVIQLLEDSPAEEEAHTSQLLELDMKERMLVAFNEQTAEDFEKPMDTKNMRPARFRYIAVPVKPGEVISRTMRFPLSTGKLRYEIDGKTKDIPWPIVEDGKSFIEVPDGVSV</sequence>
<comment type="caution">
    <text evidence="2">The sequence shown here is derived from an EMBL/GenBank/DDBJ whole genome shotgun (WGS) entry which is preliminary data.</text>
</comment>
<proteinExistence type="predicted"/>
<evidence type="ECO:0000313" key="3">
    <source>
        <dbReference type="Proteomes" id="UP001375240"/>
    </source>
</evidence>